<dbReference type="InterPro" id="IPR005875">
    <property type="entry name" value="PurK"/>
</dbReference>
<dbReference type="GO" id="GO:0046872">
    <property type="term" value="F:metal ion binding"/>
    <property type="evidence" value="ECO:0007669"/>
    <property type="project" value="InterPro"/>
</dbReference>
<keyword evidence="4 5" id="KW-0436">Ligase</keyword>
<organism evidence="7 8">
    <name type="scientific">Dielma fastidiosa</name>
    <dbReference type="NCBI Taxonomy" id="1034346"/>
    <lineage>
        <taxon>Bacteria</taxon>
        <taxon>Bacillati</taxon>
        <taxon>Bacillota</taxon>
        <taxon>Erysipelotrichia</taxon>
        <taxon>Erysipelotrichales</taxon>
        <taxon>Erysipelotrichaceae</taxon>
        <taxon>Dielma</taxon>
    </lineage>
</organism>
<dbReference type="OrthoDB" id="9804625at2"/>
<comment type="subunit">
    <text evidence="4 5">Homodimer.</text>
</comment>
<keyword evidence="3 4" id="KW-0067">ATP-binding</keyword>
<evidence type="ECO:0000313" key="8">
    <source>
        <dbReference type="Proteomes" id="UP000247612"/>
    </source>
</evidence>
<dbReference type="STRING" id="1034346.GCA_000313565_03076"/>
<accession>A0A318KIY8</accession>
<dbReference type="HAMAP" id="MF_01928">
    <property type="entry name" value="PurK"/>
    <property type="match status" value="1"/>
</dbReference>
<dbReference type="SUPFAM" id="SSF52440">
    <property type="entry name" value="PreATP-grasp domain"/>
    <property type="match status" value="1"/>
</dbReference>
<evidence type="ECO:0000256" key="3">
    <source>
        <dbReference type="ARBA" id="ARBA00022840"/>
    </source>
</evidence>
<dbReference type="GO" id="GO:0004638">
    <property type="term" value="F:phosphoribosylaminoimidazole carboxylase activity"/>
    <property type="evidence" value="ECO:0007669"/>
    <property type="project" value="InterPro"/>
</dbReference>
<comment type="caution">
    <text evidence="7">The sequence shown here is derived from an EMBL/GenBank/DDBJ whole genome shotgun (WGS) entry which is preliminary data.</text>
</comment>
<dbReference type="RefSeq" id="WP_022939352.1">
    <property type="nucleotide sequence ID" value="NZ_CABKRQ010000009.1"/>
</dbReference>
<dbReference type="Gene3D" id="3.30.470.20">
    <property type="entry name" value="ATP-grasp fold, B domain"/>
    <property type="match status" value="1"/>
</dbReference>
<dbReference type="GO" id="GO:0006189">
    <property type="term" value="P:'de novo' IMP biosynthetic process"/>
    <property type="evidence" value="ECO:0007669"/>
    <property type="project" value="UniProtKB-UniRule"/>
</dbReference>
<reference evidence="7 8" key="1">
    <citation type="submission" date="2018-05" db="EMBL/GenBank/DDBJ databases">
        <title>Genomic Encyclopedia of Type Strains, Phase IV (KMG-IV): sequencing the most valuable type-strain genomes for metagenomic binning, comparative biology and taxonomic classification.</title>
        <authorList>
            <person name="Goeker M."/>
        </authorList>
    </citation>
    <scope>NUCLEOTIDE SEQUENCE [LARGE SCALE GENOMIC DNA]</scope>
    <source>
        <strain evidence="7 8">JC118</strain>
    </source>
</reference>
<dbReference type="Pfam" id="PF22660">
    <property type="entry name" value="RS_preATP-grasp-like"/>
    <property type="match status" value="1"/>
</dbReference>
<feature type="binding site" evidence="4">
    <location>
        <begin position="168"/>
        <end position="171"/>
    </location>
    <ligand>
        <name>ATP</name>
        <dbReference type="ChEBI" id="CHEBI:30616"/>
    </ligand>
</feature>
<feature type="domain" description="ATP-grasp" evidence="6">
    <location>
        <begin position="99"/>
        <end position="283"/>
    </location>
</feature>
<dbReference type="GO" id="GO:0005829">
    <property type="term" value="C:cytosol"/>
    <property type="evidence" value="ECO:0007669"/>
    <property type="project" value="TreeGrafter"/>
</dbReference>
<dbReference type="InterPro" id="IPR011054">
    <property type="entry name" value="Rudment_hybrid_motif"/>
</dbReference>
<protein>
    <recommendedName>
        <fullName evidence="4 5">N5-carboxyaminoimidazole ribonucleotide synthase</fullName>
        <shortName evidence="4 5">N5-CAIR synthase</shortName>
        <ecNumber evidence="4 5">6.3.4.18</ecNumber>
    </recommendedName>
    <alternativeName>
        <fullName evidence="4 5">5-(carboxyamino)imidazole ribonucleotide synthetase</fullName>
    </alternativeName>
</protein>
<evidence type="ECO:0000256" key="5">
    <source>
        <dbReference type="RuleBase" id="RU361200"/>
    </source>
</evidence>
<dbReference type="PROSITE" id="PS50975">
    <property type="entry name" value="ATP_GRASP"/>
    <property type="match status" value="1"/>
</dbReference>
<dbReference type="SUPFAM" id="SSF51246">
    <property type="entry name" value="Rudiment single hybrid motif"/>
    <property type="match status" value="1"/>
</dbReference>
<dbReference type="Pfam" id="PF17769">
    <property type="entry name" value="PurK_C"/>
    <property type="match status" value="1"/>
</dbReference>
<dbReference type="PANTHER" id="PTHR11609:SF5">
    <property type="entry name" value="PHOSPHORIBOSYLAMINOIMIDAZOLE CARBOXYLASE"/>
    <property type="match status" value="1"/>
</dbReference>
<dbReference type="Pfam" id="PF02222">
    <property type="entry name" value="ATP-grasp"/>
    <property type="match status" value="1"/>
</dbReference>
<dbReference type="Gene3D" id="3.40.50.20">
    <property type="match status" value="1"/>
</dbReference>
<dbReference type="EC" id="6.3.4.18" evidence="4 5"/>
<dbReference type="AlphaFoldDB" id="A0A318KIY8"/>
<dbReference type="InterPro" id="IPR016185">
    <property type="entry name" value="PreATP-grasp_dom_sf"/>
</dbReference>
<comment type="function">
    <text evidence="4">Catalyzes the ATP-dependent conversion of 5-aminoimidazole ribonucleotide (AIR) and HCO(3)(-) to N5-carboxyaminoimidazole ribonucleotide (N5-CAIR).</text>
</comment>
<comment type="function">
    <text evidence="5">Catalyzes the ATP-dependent conversion of 5-aminoimidazole ribonucleotide (AIR) and HCO(3)- to N5-carboxyaminoimidazole ribonucleotide (N5-CAIR).</text>
</comment>
<dbReference type="GO" id="GO:0005524">
    <property type="term" value="F:ATP binding"/>
    <property type="evidence" value="ECO:0007669"/>
    <property type="project" value="UniProtKB-UniRule"/>
</dbReference>
<keyword evidence="2 4" id="KW-0658">Purine biosynthesis</keyword>
<evidence type="ECO:0000256" key="4">
    <source>
        <dbReference type="HAMAP-Rule" id="MF_01928"/>
    </source>
</evidence>
<dbReference type="InterPro" id="IPR054350">
    <property type="entry name" value="PurT/PurK_preATP-grasp"/>
</dbReference>
<evidence type="ECO:0000259" key="6">
    <source>
        <dbReference type="PROSITE" id="PS50975"/>
    </source>
</evidence>
<comment type="catalytic activity">
    <reaction evidence="4 5">
        <text>5-amino-1-(5-phospho-beta-D-ribosyl)imidazole + hydrogencarbonate + ATP = 5-carboxyamino-1-(5-phospho-D-ribosyl)imidazole + ADP + phosphate + 2 H(+)</text>
        <dbReference type="Rhea" id="RHEA:19317"/>
        <dbReference type="ChEBI" id="CHEBI:15378"/>
        <dbReference type="ChEBI" id="CHEBI:17544"/>
        <dbReference type="ChEBI" id="CHEBI:30616"/>
        <dbReference type="ChEBI" id="CHEBI:43474"/>
        <dbReference type="ChEBI" id="CHEBI:58730"/>
        <dbReference type="ChEBI" id="CHEBI:137981"/>
        <dbReference type="ChEBI" id="CHEBI:456216"/>
        <dbReference type="EC" id="6.3.4.18"/>
    </reaction>
</comment>
<feature type="binding site" evidence="4">
    <location>
        <begin position="138"/>
        <end position="144"/>
    </location>
    <ligand>
        <name>ATP</name>
        <dbReference type="ChEBI" id="CHEBI:30616"/>
    </ligand>
</feature>
<dbReference type="EMBL" id="QJKH01000015">
    <property type="protein sequence ID" value="PXX76047.1"/>
    <property type="molecule type" value="Genomic_DNA"/>
</dbReference>
<feature type="binding site" evidence="4">
    <location>
        <position position="199"/>
    </location>
    <ligand>
        <name>ATP</name>
        <dbReference type="ChEBI" id="CHEBI:30616"/>
    </ligand>
</feature>
<comment type="similarity">
    <text evidence="4 5">Belongs to the PurK/PurT family.</text>
</comment>
<dbReference type="PANTHER" id="PTHR11609">
    <property type="entry name" value="PURINE BIOSYNTHESIS PROTEIN 6/7, PUR6/7"/>
    <property type="match status" value="1"/>
</dbReference>
<gene>
    <name evidence="4 5" type="primary">purK</name>
    <name evidence="7" type="ORF">DES51_11524</name>
</gene>
<dbReference type="InterPro" id="IPR003135">
    <property type="entry name" value="ATP-grasp_carboxylate-amine"/>
</dbReference>
<proteinExistence type="inferred from homology"/>
<name>A0A318KIY8_9FIRM</name>
<dbReference type="SUPFAM" id="SSF56059">
    <property type="entry name" value="Glutathione synthetase ATP-binding domain-like"/>
    <property type="match status" value="1"/>
</dbReference>
<evidence type="ECO:0000313" key="7">
    <source>
        <dbReference type="EMBL" id="PXX76047.1"/>
    </source>
</evidence>
<dbReference type="InterPro" id="IPR013815">
    <property type="entry name" value="ATP_grasp_subdomain_1"/>
</dbReference>
<dbReference type="GO" id="GO:0034028">
    <property type="term" value="F:5-(carboxyamino)imidazole ribonucleotide synthase activity"/>
    <property type="evidence" value="ECO:0007669"/>
    <property type="project" value="UniProtKB-UniRule"/>
</dbReference>
<comment type="pathway">
    <text evidence="4 5">Purine metabolism; IMP biosynthesis via de novo pathway; 5-amino-1-(5-phospho-D-ribosyl)imidazole-4-carboxylate from 5-amino-1-(5-phospho-D-ribosyl)imidazole (N5-CAIR route): step 1/2.</text>
</comment>
<dbReference type="Proteomes" id="UP000247612">
    <property type="component" value="Unassembled WGS sequence"/>
</dbReference>
<evidence type="ECO:0000256" key="1">
    <source>
        <dbReference type="ARBA" id="ARBA00022741"/>
    </source>
</evidence>
<dbReference type="InterPro" id="IPR040686">
    <property type="entry name" value="PurK_C"/>
</dbReference>
<keyword evidence="1 4" id="KW-0547">Nucleotide-binding</keyword>
<feature type="binding site" evidence="4">
    <location>
        <position position="100"/>
    </location>
    <ligand>
        <name>ATP</name>
        <dbReference type="ChEBI" id="CHEBI:30616"/>
    </ligand>
</feature>
<feature type="binding site" evidence="4">
    <location>
        <position position="176"/>
    </location>
    <ligand>
        <name>ATP</name>
        <dbReference type="ChEBI" id="CHEBI:30616"/>
    </ligand>
</feature>
<dbReference type="InterPro" id="IPR011761">
    <property type="entry name" value="ATP-grasp"/>
</dbReference>
<dbReference type="NCBIfam" id="TIGR01161">
    <property type="entry name" value="purK"/>
    <property type="match status" value="1"/>
</dbReference>
<feature type="binding site" evidence="4">
    <location>
        <begin position="253"/>
        <end position="254"/>
    </location>
    <ligand>
        <name>ATP</name>
        <dbReference type="ChEBI" id="CHEBI:30616"/>
    </ligand>
</feature>
<sequence>MRVGIIGGGQLGMYLVDAAHMAHHSTIVLDPSDPVSASRNSDRMIVGPYEDPACLKEMAENSDVITYEFENIKAEAVELVKSYGGNVPQGYDPLHISQNRLREKDAIRKTGAKTAPYEELSETISIPMPYIIKTCEGGYDGKGQWLIRTDADLEKFMQEKGNVQYIVEGLVDFACEVSVIVVRSMNGSMAVFEPIENIHENGILHLSISPARVSEEIKCRAKDTALQVMSGFGFTGILVLEMFVGKDGEIYINEIAPRPHNSGHLTMDAYDKSQYDLAIAALFNETLPQPKIKSPAVMVNILGQHVSAAASKQCPPYAKVYMYGKKEVKNNRKMGHVTFCGDDLEALVKEAEAFIR</sequence>
<dbReference type="NCBIfam" id="NF004679">
    <property type="entry name" value="PRK06019.1-5"/>
    <property type="match status" value="1"/>
</dbReference>
<keyword evidence="8" id="KW-1185">Reference proteome</keyword>
<evidence type="ECO:0000256" key="2">
    <source>
        <dbReference type="ARBA" id="ARBA00022755"/>
    </source>
</evidence>
<dbReference type="NCBIfam" id="NF004675">
    <property type="entry name" value="PRK06019.1-1"/>
    <property type="match status" value="1"/>
</dbReference>
<dbReference type="Gene3D" id="3.30.1490.20">
    <property type="entry name" value="ATP-grasp fold, A domain"/>
    <property type="match status" value="1"/>
</dbReference>
<dbReference type="UniPathway" id="UPA00074">
    <property type="reaction ID" value="UER00942"/>
</dbReference>
<feature type="binding site" evidence="4">
    <location>
        <position position="133"/>
    </location>
    <ligand>
        <name>ATP</name>
        <dbReference type="ChEBI" id="CHEBI:30616"/>
    </ligand>
</feature>